<organism evidence="1">
    <name type="scientific">marine metagenome</name>
    <dbReference type="NCBI Taxonomy" id="408172"/>
    <lineage>
        <taxon>unclassified sequences</taxon>
        <taxon>metagenomes</taxon>
        <taxon>ecological metagenomes</taxon>
    </lineage>
</organism>
<accession>A0A381XW84</accession>
<dbReference type="AlphaFoldDB" id="A0A381XW84"/>
<evidence type="ECO:0000313" key="1">
    <source>
        <dbReference type="EMBL" id="SVA68681.1"/>
    </source>
</evidence>
<proteinExistence type="predicted"/>
<name>A0A381XW84_9ZZZZ</name>
<reference evidence="1" key="1">
    <citation type="submission" date="2018-05" db="EMBL/GenBank/DDBJ databases">
        <authorList>
            <person name="Lanie J.A."/>
            <person name="Ng W.-L."/>
            <person name="Kazmierczak K.M."/>
            <person name="Andrzejewski T.M."/>
            <person name="Davidsen T.M."/>
            <person name="Wayne K.J."/>
            <person name="Tettelin H."/>
            <person name="Glass J.I."/>
            <person name="Rusch D."/>
            <person name="Podicherti R."/>
            <person name="Tsui H.-C.T."/>
            <person name="Winkler M.E."/>
        </authorList>
    </citation>
    <scope>NUCLEOTIDE SEQUENCE</scope>
</reference>
<sequence length="213" mass="23956">VHVAQVSQLDEITVEVLHKEQRVAMGRPLDRADDFYTLVHKVVVPPLCVSYIEADVRQSNAIPRNLDCCLARLELKNLDDGPPRYPEPTELAGWLVGIDTEERPDTLGRRIGHPNEWATKDVPIELHCLVKIGNGDASVAERSHSHRGLLSLTSFHFRRQVAGLTRSTLFSHPRTDAEFRLFDVISDPEGLSHDGQSWINGCGRREERGVNNE</sequence>
<gene>
    <name evidence="1" type="ORF">METZ01_LOCUS121535</name>
</gene>
<protein>
    <submittedName>
        <fullName evidence="1">Uncharacterized protein</fullName>
    </submittedName>
</protein>
<feature type="non-terminal residue" evidence="1">
    <location>
        <position position="1"/>
    </location>
</feature>
<dbReference type="EMBL" id="UINC01016508">
    <property type="protein sequence ID" value="SVA68681.1"/>
    <property type="molecule type" value="Genomic_DNA"/>
</dbReference>